<sequence>MILPTVLLILAALCAIGAIRALLNTVFKVNAFGGRSRARSLRDMVLYLALTTLMITAASMTR</sequence>
<protein>
    <submittedName>
        <fullName evidence="2">Uncharacterized protein</fullName>
    </submittedName>
</protein>
<dbReference type="EMBL" id="CXWD01000004">
    <property type="protein sequence ID" value="CTQ67119.1"/>
    <property type="molecule type" value="Genomic_DNA"/>
</dbReference>
<keyword evidence="1" id="KW-1133">Transmembrane helix</keyword>
<reference evidence="3" key="1">
    <citation type="submission" date="2015-07" db="EMBL/GenBank/DDBJ databases">
        <authorList>
            <person name="Rodrigo-Torres Lidia"/>
            <person name="Arahal R.David."/>
        </authorList>
    </citation>
    <scope>NUCLEOTIDE SEQUENCE [LARGE SCALE GENOMIC DNA]</scope>
    <source>
        <strain evidence="3">CECT 5112</strain>
    </source>
</reference>
<name>A0A0M6ZWH0_9HYPH</name>
<gene>
    <name evidence="2" type="ORF">LAX5112_01220</name>
</gene>
<evidence type="ECO:0000313" key="2">
    <source>
        <dbReference type="EMBL" id="CTQ67119.1"/>
    </source>
</evidence>
<dbReference type="Proteomes" id="UP000053235">
    <property type="component" value="Unassembled WGS sequence"/>
</dbReference>
<proteinExistence type="predicted"/>
<evidence type="ECO:0000256" key="1">
    <source>
        <dbReference type="SAM" id="Phobius"/>
    </source>
</evidence>
<evidence type="ECO:0000313" key="3">
    <source>
        <dbReference type="Proteomes" id="UP000053235"/>
    </source>
</evidence>
<accession>A0A0M6ZWH0</accession>
<keyword evidence="1" id="KW-0812">Transmembrane</keyword>
<dbReference type="RefSeq" id="WP_144432058.1">
    <property type="nucleotide sequence ID" value="NZ_CXWD01000004.1"/>
</dbReference>
<keyword evidence="1" id="KW-0472">Membrane</keyword>
<dbReference type="AlphaFoldDB" id="A0A0M6ZWH0"/>
<organism evidence="2 3">
    <name type="scientific">Roseibium alexandrii</name>
    <dbReference type="NCBI Taxonomy" id="388408"/>
    <lineage>
        <taxon>Bacteria</taxon>
        <taxon>Pseudomonadati</taxon>
        <taxon>Pseudomonadota</taxon>
        <taxon>Alphaproteobacteria</taxon>
        <taxon>Hyphomicrobiales</taxon>
        <taxon>Stappiaceae</taxon>
        <taxon>Roseibium</taxon>
    </lineage>
</organism>
<keyword evidence="3" id="KW-1185">Reference proteome</keyword>
<feature type="transmembrane region" description="Helical" evidence="1">
    <location>
        <begin position="45"/>
        <end position="61"/>
    </location>
</feature>